<dbReference type="InterPro" id="IPR036397">
    <property type="entry name" value="RNaseH_sf"/>
</dbReference>
<dbReference type="GO" id="GO:0003676">
    <property type="term" value="F:nucleic acid binding"/>
    <property type="evidence" value="ECO:0007669"/>
    <property type="project" value="InterPro"/>
</dbReference>
<dbReference type="Pfam" id="PF13358">
    <property type="entry name" value="DDE_3"/>
    <property type="match status" value="1"/>
</dbReference>
<accession>A0A9P7BLY3</accession>
<evidence type="ECO:0000313" key="3">
    <source>
        <dbReference type="Proteomes" id="UP000716291"/>
    </source>
</evidence>
<dbReference type="PANTHER" id="PTHR46564:SF1">
    <property type="entry name" value="TRANSPOSASE"/>
    <property type="match status" value="1"/>
</dbReference>
<comment type="caution">
    <text evidence="2">The sequence shown here is derived from an EMBL/GenBank/DDBJ whole genome shotgun (WGS) entry which is preliminary data.</text>
</comment>
<dbReference type="EMBL" id="JAANQT010003512">
    <property type="protein sequence ID" value="KAG1300991.1"/>
    <property type="molecule type" value="Genomic_DNA"/>
</dbReference>
<dbReference type="Proteomes" id="UP000716291">
    <property type="component" value="Unassembled WGS sequence"/>
</dbReference>
<keyword evidence="3" id="KW-1185">Reference proteome</keyword>
<sequence>MDIINEFPEMREFHIVIDNAPIHVTSMIDPIIIKRENIPIYLLPYSPELNPIEQFWAVLKSKIKRTKFGNVETLSSRIIGASEAIPAEHLQHFVKHSINQFDNCPNRNPI</sequence>
<protein>
    <recommendedName>
        <fullName evidence="1">Tc1-like transposase DDE domain-containing protein</fullName>
    </recommendedName>
</protein>
<dbReference type="AlphaFoldDB" id="A0A9P7BLY3"/>
<evidence type="ECO:0000259" key="1">
    <source>
        <dbReference type="Pfam" id="PF13358"/>
    </source>
</evidence>
<dbReference type="Gene3D" id="3.30.420.10">
    <property type="entry name" value="Ribonuclease H-like superfamily/Ribonuclease H"/>
    <property type="match status" value="1"/>
</dbReference>
<proteinExistence type="predicted"/>
<evidence type="ECO:0000313" key="2">
    <source>
        <dbReference type="EMBL" id="KAG1300991.1"/>
    </source>
</evidence>
<name>A0A9P7BLY3_RHIOR</name>
<feature type="domain" description="Tc1-like transposase DDE" evidence="1">
    <location>
        <begin position="3"/>
        <end position="74"/>
    </location>
</feature>
<dbReference type="InterPro" id="IPR038717">
    <property type="entry name" value="Tc1-like_DDE_dom"/>
</dbReference>
<organism evidence="2 3">
    <name type="scientific">Rhizopus oryzae</name>
    <name type="common">Mucormycosis agent</name>
    <name type="synonym">Rhizopus arrhizus var. delemar</name>
    <dbReference type="NCBI Taxonomy" id="64495"/>
    <lineage>
        <taxon>Eukaryota</taxon>
        <taxon>Fungi</taxon>
        <taxon>Fungi incertae sedis</taxon>
        <taxon>Mucoromycota</taxon>
        <taxon>Mucoromycotina</taxon>
        <taxon>Mucoromycetes</taxon>
        <taxon>Mucorales</taxon>
        <taxon>Mucorineae</taxon>
        <taxon>Rhizopodaceae</taxon>
        <taxon>Rhizopus</taxon>
    </lineage>
</organism>
<gene>
    <name evidence="2" type="ORF">G6F64_012197</name>
</gene>
<dbReference type="PANTHER" id="PTHR46564">
    <property type="entry name" value="TRANSPOSASE"/>
    <property type="match status" value="1"/>
</dbReference>
<reference evidence="2" key="1">
    <citation type="journal article" date="2020" name="Microb. Genom.">
        <title>Genetic diversity of clinical and environmental Mucorales isolates obtained from an investigation of mucormycosis cases among solid organ transplant recipients.</title>
        <authorList>
            <person name="Nguyen M.H."/>
            <person name="Kaul D."/>
            <person name="Muto C."/>
            <person name="Cheng S.J."/>
            <person name="Richter R.A."/>
            <person name="Bruno V.M."/>
            <person name="Liu G."/>
            <person name="Beyhan S."/>
            <person name="Sundermann A.J."/>
            <person name="Mounaud S."/>
            <person name="Pasculle A.W."/>
            <person name="Nierman W.C."/>
            <person name="Driscoll E."/>
            <person name="Cumbie R."/>
            <person name="Clancy C.J."/>
            <person name="Dupont C.L."/>
        </authorList>
    </citation>
    <scope>NUCLEOTIDE SEQUENCE</scope>
    <source>
        <strain evidence="2">GL11</strain>
    </source>
</reference>